<comment type="caution">
    <text evidence="2">The sequence shown here is derived from an EMBL/GenBank/DDBJ whole genome shotgun (WGS) entry which is preliminary data.</text>
</comment>
<gene>
    <name evidence="2" type="ORF">PCANC_24515</name>
</gene>
<dbReference type="CDD" id="cd00084">
    <property type="entry name" value="HMG-box_SF"/>
    <property type="match status" value="1"/>
</dbReference>
<feature type="compositionally biased region" description="Pro residues" evidence="1">
    <location>
        <begin position="74"/>
        <end position="83"/>
    </location>
</feature>
<evidence type="ECO:0000313" key="3">
    <source>
        <dbReference type="Proteomes" id="UP000235388"/>
    </source>
</evidence>
<sequence length="686" mass="75656">MSPSPAASKKKYQPSVLQCRLTRSRASEAQKAADSLLFRSLSQKRQSAPSSQQRNPPLVSLSQHNCPFIDIDLPPVPSSPPGPRTSLMSHHPGPPSMSSFGFAPLDPSLFLLGTNFTQQGFSDGTSQMPYSLVDYTPNSQNSQGYLNGAFTYQDQSRVTPLAMGQPDLLSHPSMFPNQLLPPNNHHSSPQNVHHTQNFHHMGGNAPQPQNNHLMSRNAPQPPPEQYLPPPVPVPVSTHGLSTPACPQPSMLQTTTRAHPLPTWNQLNNDAEAQWLAQAQKATKAQKAAKKGNSVQRQRKKKATATTAAPGTTTLSLSAPAPAATPNTHLSDNAAEELPIDDRATCASNPSPKAERDTLTLDPAPAEPQSPHLDPTAALTSETRTTVVPVNGPASQRRLEPDVVALYAHESLEELRRIARTFGENHFLTAEHRLELNQIYKNYQRELHIMAITNKLAPQPALRYVGAKSCVRGATSYNNFCLYNPEASKIHHDYTKTSKERAKQTGALWKKLNKQEKRKYRDHDYLKTFPNPYIHIQQAAEARAAAGQPNVDEAGVQLGPKSSRRQYVDLKPEQWAKKTLLDLKRIGEAYQTEGFLVLVTQRGKQSRITAGGSYLGQQYVDMTELGEDRTGPIQDFRKFVNGHKVIKKLTGLEPPPVVKPKNLRKGRVVLADGKYDKGSKRKNLSDV</sequence>
<dbReference type="AlphaFoldDB" id="A0A2N5TL13"/>
<feature type="region of interest" description="Disordered" evidence="1">
    <location>
        <begin position="170"/>
        <end position="252"/>
    </location>
</feature>
<feature type="compositionally biased region" description="Polar residues" evidence="1">
    <location>
        <begin position="180"/>
        <end position="195"/>
    </location>
</feature>
<feature type="region of interest" description="Disordered" evidence="1">
    <location>
        <begin position="73"/>
        <end position="93"/>
    </location>
</feature>
<name>A0A2N5TL13_9BASI</name>
<organism evidence="2 3">
    <name type="scientific">Puccinia coronata f. sp. avenae</name>
    <dbReference type="NCBI Taxonomy" id="200324"/>
    <lineage>
        <taxon>Eukaryota</taxon>
        <taxon>Fungi</taxon>
        <taxon>Dikarya</taxon>
        <taxon>Basidiomycota</taxon>
        <taxon>Pucciniomycotina</taxon>
        <taxon>Pucciniomycetes</taxon>
        <taxon>Pucciniales</taxon>
        <taxon>Pucciniaceae</taxon>
        <taxon>Puccinia</taxon>
    </lineage>
</organism>
<dbReference type="Proteomes" id="UP000235388">
    <property type="component" value="Unassembled WGS sequence"/>
</dbReference>
<protein>
    <submittedName>
        <fullName evidence="2">Uncharacterized protein</fullName>
    </submittedName>
</protein>
<evidence type="ECO:0000313" key="2">
    <source>
        <dbReference type="EMBL" id="PLW26088.1"/>
    </source>
</evidence>
<feature type="compositionally biased region" description="Low complexity" evidence="1">
    <location>
        <begin position="303"/>
        <end position="325"/>
    </location>
</feature>
<feature type="compositionally biased region" description="Polar residues" evidence="1">
    <location>
        <begin position="206"/>
        <end position="218"/>
    </location>
</feature>
<feature type="compositionally biased region" description="Polar residues" evidence="1">
    <location>
        <begin position="377"/>
        <end position="387"/>
    </location>
</feature>
<dbReference type="EMBL" id="PGCJ01000564">
    <property type="protein sequence ID" value="PLW26088.1"/>
    <property type="molecule type" value="Genomic_DNA"/>
</dbReference>
<proteinExistence type="predicted"/>
<accession>A0A2N5TL13</accession>
<feature type="region of interest" description="Disordered" evidence="1">
    <location>
        <begin position="277"/>
        <end position="393"/>
    </location>
</feature>
<feature type="compositionally biased region" description="Pro residues" evidence="1">
    <location>
        <begin position="219"/>
        <end position="233"/>
    </location>
</feature>
<feature type="region of interest" description="Disordered" evidence="1">
    <location>
        <begin position="40"/>
        <end position="61"/>
    </location>
</feature>
<keyword evidence="3" id="KW-1185">Reference proteome</keyword>
<reference evidence="2 3" key="1">
    <citation type="submission" date="2017-11" db="EMBL/GenBank/DDBJ databases">
        <title>De novo assembly and phasing of dikaryotic genomes from two isolates of Puccinia coronata f. sp. avenae, the causal agent of oat crown rust.</title>
        <authorList>
            <person name="Miller M.E."/>
            <person name="Zhang Y."/>
            <person name="Omidvar V."/>
            <person name="Sperschneider J."/>
            <person name="Schwessinger B."/>
            <person name="Raley C."/>
            <person name="Palmer J.M."/>
            <person name="Garnica D."/>
            <person name="Upadhyaya N."/>
            <person name="Rathjen J."/>
            <person name="Taylor J.M."/>
            <person name="Park R.F."/>
            <person name="Dodds P.N."/>
            <person name="Hirsch C.D."/>
            <person name="Kianian S.F."/>
            <person name="Figueroa M."/>
        </authorList>
    </citation>
    <scope>NUCLEOTIDE SEQUENCE [LARGE SCALE GENOMIC DNA]</scope>
    <source>
        <strain evidence="2">12NC29</strain>
    </source>
</reference>
<evidence type="ECO:0000256" key="1">
    <source>
        <dbReference type="SAM" id="MobiDB-lite"/>
    </source>
</evidence>